<name>A0A9P6DRB3_9AGAM</name>
<evidence type="ECO:0000256" key="6">
    <source>
        <dbReference type="ARBA" id="ARBA00022989"/>
    </source>
</evidence>
<comment type="similarity">
    <text evidence="2 9">Belongs to the mitochondrial carrier (TC 2.A.29) family.</text>
</comment>
<feature type="repeat" description="Solcar" evidence="8">
    <location>
        <begin position="94"/>
        <end position="195"/>
    </location>
</feature>
<evidence type="ECO:0000256" key="2">
    <source>
        <dbReference type="ARBA" id="ARBA00006375"/>
    </source>
</evidence>
<feature type="repeat" description="Solcar" evidence="8">
    <location>
        <begin position="204"/>
        <end position="289"/>
    </location>
</feature>
<evidence type="ECO:0008006" key="12">
    <source>
        <dbReference type="Google" id="ProtNLM"/>
    </source>
</evidence>
<organism evidence="10 11">
    <name type="scientific">Hydnum rufescens UP504</name>
    <dbReference type="NCBI Taxonomy" id="1448309"/>
    <lineage>
        <taxon>Eukaryota</taxon>
        <taxon>Fungi</taxon>
        <taxon>Dikarya</taxon>
        <taxon>Basidiomycota</taxon>
        <taxon>Agaricomycotina</taxon>
        <taxon>Agaricomycetes</taxon>
        <taxon>Cantharellales</taxon>
        <taxon>Hydnaceae</taxon>
        <taxon>Hydnum</taxon>
    </lineage>
</organism>
<dbReference type="InterPro" id="IPR018108">
    <property type="entry name" value="MCP_transmembrane"/>
</dbReference>
<keyword evidence="11" id="KW-1185">Reference proteome</keyword>
<gene>
    <name evidence="10" type="ORF">BS47DRAFT_1373691</name>
</gene>
<dbReference type="EMBL" id="MU129062">
    <property type="protein sequence ID" value="KAF9508253.1"/>
    <property type="molecule type" value="Genomic_DNA"/>
</dbReference>
<keyword evidence="7 8" id="KW-0472">Membrane</keyword>
<dbReference type="PROSITE" id="PS50920">
    <property type="entry name" value="SOLCAR"/>
    <property type="match status" value="3"/>
</dbReference>
<evidence type="ECO:0000313" key="11">
    <source>
        <dbReference type="Proteomes" id="UP000886523"/>
    </source>
</evidence>
<dbReference type="GO" id="GO:0016020">
    <property type="term" value="C:membrane"/>
    <property type="evidence" value="ECO:0007669"/>
    <property type="project" value="UniProtKB-SubCell"/>
</dbReference>
<comment type="subcellular location">
    <subcellularLocation>
        <location evidence="1">Membrane</location>
        <topology evidence="1">Multi-pass membrane protein</topology>
    </subcellularLocation>
</comment>
<comment type="caution">
    <text evidence="10">The sequence shown here is derived from an EMBL/GenBank/DDBJ whole genome shotgun (WGS) entry which is preliminary data.</text>
</comment>
<keyword evidence="6" id="KW-1133">Transmembrane helix</keyword>
<feature type="repeat" description="Solcar" evidence="8">
    <location>
        <begin position="1"/>
        <end position="82"/>
    </location>
</feature>
<evidence type="ECO:0000256" key="3">
    <source>
        <dbReference type="ARBA" id="ARBA00022448"/>
    </source>
</evidence>
<evidence type="ECO:0000256" key="5">
    <source>
        <dbReference type="ARBA" id="ARBA00022737"/>
    </source>
</evidence>
<keyword evidence="3 9" id="KW-0813">Transport</keyword>
<dbReference type="Pfam" id="PF00153">
    <property type="entry name" value="Mito_carr"/>
    <property type="match status" value="3"/>
</dbReference>
<evidence type="ECO:0000256" key="4">
    <source>
        <dbReference type="ARBA" id="ARBA00022692"/>
    </source>
</evidence>
<keyword evidence="4 8" id="KW-0812">Transmembrane</keyword>
<dbReference type="SUPFAM" id="SSF103506">
    <property type="entry name" value="Mitochondrial carrier"/>
    <property type="match status" value="1"/>
</dbReference>
<protein>
    <recommendedName>
        <fullName evidence="12">Mitochondrial carrier</fullName>
    </recommendedName>
</protein>
<accession>A0A9P6DRB3</accession>
<sequence>MPLADGSMIPGMFTAVVTNPVDIVKVRQQLQTQGPGSVWSVTSRMLRTEGFMSLMKGTSASILREGTYSTIRLGTYEMFKDLLKKNTQGIFDSEGLPLKVTSSIIAGTLGSAIANPTDLVKIRMQAYYPSGSPYRSMRHAFASIYHETLPGSVGPPRSSLINGMQSMYRGVIPTVARGWAVAACQMPAYDHTKQWLKRRDLLREGVYAHLAASSFAGLVVSLASNPVDVVKVRIMNDTTSQYRGIWHCVMSIMRYEGPTAFYKGFGMCWARLGTHTIVTYMIYEQLRLLAGVKPL</sequence>
<dbReference type="Gene3D" id="1.50.40.10">
    <property type="entry name" value="Mitochondrial carrier domain"/>
    <property type="match status" value="1"/>
</dbReference>
<evidence type="ECO:0000256" key="9">
    <source>
        <dbReference type="RuleBase" id="RU000488"/>
    </source>
</evidence>
<evidence type="ECO:0000256" key="1">
    <source>
        <dbReference type="ARBA" id="ARBA00004141"/>
    </source>
</evidence>
<dbReference type="AlphaFoldDB" id="A0A9P6DRB3"/>
<evidence type="ECO:0000256" key="7">
    <source>
        <dbReference type="ARBA" id="ARBA00023136"/>
    </source>
</evidence>
<proteinExistence type="inferred from homology"/>
<keyword evidence="5" id="KW-0677">Repeat</keyword>
<dbReference type="PANTHER" id="PTHR45618">
    <property type="entry name" value="MITOCHONDRIAL DICARBOXYLATE CARRIER-RELATED"/>
    <property type="match status" value="1"/>
</dbReference>
<reference evidence="10" key="1">
    <citation type="journal article" date="2020" name="Nat. Commun.">
        <title>Large-scale genome sequencing of mycorrhizal fungi provides insights into the early evolution of symbiotic traits.</title>
        <authorList>
            <person name="Miyauchi S."/>
            <person name="Kiss E."/>
            <person name="Kuo A."/>
            <person name="Drula E."/>
            <person name="Kohler A."/>
            <person name="Sanchez-Garcia M."/>
            <person name="Morin E."/>
            <person name="Andreopoulos B."/>
            <person name="Barry K.W."/>
            <person name="Bonito G."/>
            <person name="Buee M."/>
            <person name="Carver A."/>
            <person name="Chen C."/>
            <person name="Cichocki N."/>
            <person name="Clum A."/>
            <person name="Culley D."/>
            <person name="Crous P.W."/>
            <person name="Fauchery L."/>
            <person name="Girlanda M."/>
            <person name="Hayes R.D."/>
            <person name="Keri Z."/>
            <person name="LaButti K."/>
            <person name="Lipzen A."/>
            <person name="Lombard V."/>
            <person name="Magnuson J."/>
            <person name="Maillard F."/>
            <person name="Murat C."/>
            <person name="Nolan M."/>
            <person name="Ohm R.A."/>
            <person name="Pangilinan J."/>
            <person name="Pereira M.F."/>
            <person name="Perotto S."/>
            <person name="Peter M."/>
            <person name="Pfister S."/>
            <person name="Riley R."/>
            <person name="Sitrit Y."/>
            <person name="Stielow J.B."/>
            <person name="Szollosi G."/>
            <person name="Zifcakova L."/>
            <person name="Stursova M."/>
            <person name="Spatafora J.W."/>
            <person name="Tedersoo L."/>
            <person name="Vaario L.M."/>
            <person name="Yamada A."/>
            <person name="Yan M."/>
            <person name="Wang P."/>
            <person name="Xu J."/>
            <person name="Bruns T."/>
            <person name="Baldrian P."/>
            <person name="Vilgalys R."/>
            <person name="Dunand C."/>
            <person name="Henrissat B."/>
            <person name="Grigoriev I.V."/>
            <person name="Hibbett D."/>
            <person name="Nagy L.G."/>
            <person name="Martin F.M."/>
        </authorList>
    </citation>
    <scope>NUCLEOTIDE SEQUENCE</scope>
    <source>
        <strain evidence="10">UP504</strain>
    </source>
</reference>
<dbReference type="InterPro" id="IPR050391">
    <property type="entry name" value="Mito_Metabolite_Transporter"/>
</dbReference>
<evidence type="ECO:0000256" key="8">
    <source>
        <dbReference type="PROSITE-ProRule" id="PRU00282"/>
    </source>
</evidence>
<dbReference type="InterPro" id="IPR023395">
    <property type="entry name" value="MCP_dom_sf"/>
</dbReference>
<evidence type="ECO:0000313" key="10">
    <source>
        <dbReference type="EMBL" id="KAF9508253.1"/>
    </source>
</evidence>
<dbReference type="OrthoDB" id="756301at2759"/>
<dbReference type="Proteomes" id="UP000886523">
    <property type="component" value="Unassembled WGS sequence"/>
</dbReference>